<comment type="caution">
    <text evidence="2">The sequence shown here is derived from an EMBL/GenBank/DDBJ whole genome shotgun (WGS) entry which is preliminary data.</text>
</comment>
<accession>A0A545UC17</accession>
<proteinExistence type="predicted"/>
<feature type="signal peptide" evidence="1">
    <location>
        <begin position="1"/>
        <end position="21"/>
    </location>
</feature>
<keyword evidence="1" id="KW-0732">Signal</keyword>
<protein>
    <submittedName>
        <fullName evidence="2">Uncharacterized protein</fullName>
    </submittedName>
</protein>
<evidence type="ECO:0000256" key="1">
    <source>
        <dbReference type="SAM" id="SignalP"/>
    </source>
</evidence>
<dbReference type="RefSeq" id="WP_142894567.1">
    <property type="nucleotide sequence ID" value="NZ_ML660165.1"/>
</dbReference>
<organism evidence="2 3">
    <name type="scientific">Aliikangiella coralliicola</name>
    <dbReference type="NCBI Taxonomy" id="2592383"/>
    <lineage>
        <taxon>Bacteria</taxon>
        <taxon>Pseudomonadati</taxon>
        <taxon>Pseudomonadota</taxon>
        <taxon>Gammaproteobacteria</taxon>
        <taxon>Oceanospirillales</taxon>
        <taxon>Pleioneaceae</taxon>
        <taxon>Aliikangiella</taxon>
    </lineage>
</organism>
<dbReference type="Proteomes" id="UP000315439">
    <property type="component" value="Unassembled WGS sequence"/>
</dbReference>
<gene>
    <name evidence="2" type="ORF">FLL46_14460</name>
</gene>
<dbReference type="EMBL" id="VIKS01000009">
    <property type="protein sequence ID" value="TQV87006.1"/>
    <property type="molecule type" value="Genomic_DNA"/>
</dbReference>
<feature type="chain" id="PRO_5022195245" evidence="1">
    <location>
        <begin position="22"/>
        <end position="280"/>
    </location>
</feature>
<evidence type="ECO:0000313" key="2">
    <source>
        <dbReference type="EMBL" id="TQV87006.1"/>
    </source>
</evidence>
<name>A0A545UC17_9GAMM</name>
<keyword evidence="3" id="KW-1185">Reference proteome</keyword>
<sequence>MKIKSLIGILIISWLSLTIQATNKGQPAAQSVLADTSEISAPQLFKPIKKDLKRNIPAFRYFEGDYEYRTELASSYSEQLLAQFETIYEGLKEREVHTEIADLASSHINLRDSDGIRLGIDLNFDVGNVLSKNTKVIQISKHTIPYIIDGFDHLNDSKDTGVYTEKDYDTYMIEFLRSPDDESDWLSINKHFLKGAVKTKHYKIEFYSEKDKNTVQVAVQAHSTKRLPRKLPSVSDVANNPSEIAAHRAAHPELYIKNPESEKRAKEILKKFKNSKKKQK</sequence>
<evidence type="ECO:0000313" key="3">
    <source>
        <dbReference type="Proteomes" id="UP000315439"/>
    </source>
</evidence>
<dbReference type="AlphaFoldDB" id="A0A545UC17"/>
<reference evidence="2 3" key="1">
    <citation type="submission" date="2019-07" db="EMBL/GenBank/DDBJ databases">
        <title>Draft genome for Aliikangiella sp. M105.</title>
        <authorList>
            <person name="Wang G."/>
        </authorList>
    </citation>
    <scope>NUCLEOTIDE SEQUENCE [LARGE SCALE GENOMIC DNA]</scope>
    <source>
        <strain evidence="2 3">M105</strain>
    </source>
</reference>